<feature type="signal peptide" evidence="2">
    <location>
        <begin position="1"/>
        <end position="20"/>
    </location>
</feature>
<evidence type="ECO:0008006" key="5">
    <source>
        <dbReference type="Google" id="ProtNLM"/>
    </source>
</evidence>
<protein>
    <recommendedName>
        <fullName evidence="5">Lipoprotein</fullName>
    </recommendedName>
</protein>
<evidence type="ECO:0000313" key="4">
    <source>
        <dbReference type="Proteomes" id="UP000886722"/>
    </source>
</evidence>
<dbReference type="Proteomes" id="UP000886722">
    <property type="component" value="Unassembled WGS sequence"/>
</dbReference>
<accession>A0A9D1KCG5</accession>
<proteinExistence type="predicted"/>
<evidence type="ECO:0000256" key="1">
    <source>
        <dbReference type="SAM" id="MobiDB-lite"/>
    </source>
</evidence>
<reference evidence="3" key="2">
    <citation type="journal article" date="2021" name="PeerJ">
        <title>Extensive microbial diversity within the chicken gut microbiome revealed by metagenomics and culture.</title>
        <authorList>
            <person name="Gilroy R."/>
            <person name="Ravi A."/>
            <person name="Getino M."/>
            <person name="Pursley I."/>
            <person name="Horton D.L."/>
            <person name="Alikhan N.F."/>
            <person name="Baker D."/>
            <person name="Gharbi K."/>
            <person name="Hall N."/>
            <person name="Watson M."/>
            <person name="Adriaenssens E.M."/>
            <person name="Foster-Nyarko E."/>
            <person name="Jarju S."/>
            <person name="Secka A."/>
            <person name="Antonio M."/>
            <person name="Oren A."/>
            <person name="Chaudhuri R.R."/>
            <person name="La Ragione R."/>
            <person name="Hildebrand F."/>
            <person name="Pallen M.J."/>
        </authorList>
    </citation>
    <scope>NUCLEOTIDE SEQUENCE</scope>
    <source>
        <strain evidence="3">21143</strain>
    </source>
</reference>
<dbReference type="AlphaFoldDB" id="A0A9D1KCG5"/>
<reference evidence="3" key="1">
    <citation type="submission" date="2020-10" db="EMBL/GenBank/DDBJ databases">
        <authorList>
            <person name="Gilroy R."/>
        </authorList>
    </citation>
    <scope>NUCLEOTIDE SEQUENCE</scope>
    <source>
        <strain evidence="3">21143</strain>
    </source>
</reference>
<feature type="chain" id="PRO_5038431926" description="Lipoprotein" evidence="2">
    <location>
        <begin position="21"/>
        <end position="190"/>
    </location>
</feature>
<keyword evidence="2" id="KW-0732">Signal</keyword>
<gene>
    <name evidence="3" type="ORF">IAD06_00770</name>
</gene>
<dbReference type="PROSITE" id="PS51257">
    <property type="entry name" value="PROKAR_LIPOPROTEIN"/>
    <property type="match status" value="1"/>
</dbReference>
<dbReference type="EMBL" id="DVKT01000005">
    <property type="protein sequence ID" value="HIT38559.1"/>
    <property type="molecule type" value="Genomic_DNA"/>
</dbReference>
<evidence type="ECO:0000313" key="3">
    <source>
        <dbReference type="EMBL" id="HIT38559.1"/>
    </source>
</evidence>
<comment type="caution">
    <text evidence="3">The sequence shown here is derived from an EMBL/GenBank/DDBJ whole genome shotgun (WGS) entry which is preliminary data.</text>
</comment>
<feature type="region of interest" description="Disordered" evidence="1">
    <location>
        <begin position="21"/>
        <end position="40"/>
    </location>
</feature>
<evidence type="ECO:0000256" key="2">
    <source>
        <dbReference type="SAM" id="SignalP"/>
    </source>
</evidence>
<organism evidence="3 4">
    <name type="scientific">Candidatus Caccoplasma intestinavium</name>
    <dbReference type="NCBI Taxonomy" id="2840716"/>
    <lineage>
        <taxon>Bacteria</taxon>
        <taxon>Pseudomonadati</taxon>
        <taxon>Bacteroidota</taxon>
        <taxon>Bacteroidia</taxon>
        <taxon>Bacteroidales</taxon>
        <taxon>Bacteroidaceae</taxon>
        <taxon>Bacteroidaceae incertae sedis</taxon>
        <taxon>Candidatus Caccoplasma</taxon>
    </lineage>
</organism>
<name>A0A9D1KCG5_9BACT</name>
<sequence>MMKTKFLLLAILASTMAACSDNDENDQKEITTPPEETSHAIDMGMPSGTLWCSMNVGASTPTDFGDYYQMSYSKDVATEKLGAGYSTPTKEQFEELIAHTTQQHTEINNVKGMLFKASNGNSIFLPAAAHLSGSSWEINNEGSGAYWTVTPSTEEDYFYFLEFSKAEDTPWFGDRDINTNKLPIRAVYKK</sequence>